<feature type="compositionally biased region" description="Low complexity" evidence="5">
    <location>
        <begin position="195"/>
        <end position="207"/>
    </location>
</feature>
<keyword evidence="6" id="KW-0472">Membrane</keyword>
<evidence type="ECO:0000256" key="5">
    <source>
        <dbReference type="SAM" id="MobiDB-lite"/>
    </source>
</evidence>
<feature type="region of interest" description="Disordered" evidence="5">
    <location>
        <begin position="185"/>
        <end position="207"/>
    </location>
</feature>
<dbReference type="Gene3D" id="2.40.10.10">
    <property type="entry name" value="Trypsin-like serine proteases"/>
    <property type="match status" value="2"/>
</dbReference>
<gene>
    <name evidence="8" type="ORF">BJP25_02785</name>
</gene>
<dbReference type="Proteomes" id="UP000186040">
    <property type="component" value="Unassembled WGS sequence"/>
</dbReference>
<keyword evidence="3" id="KW-0378">Hydrolase</keyword>
<dbReference type="InterPro" id="IPR043504">
    <property type="entry name" value="Peptidase_S1_PA_chymotrypsin"/>
</dbReference>
<feature type="transmembrane region" description="Helical" evidence="6">
    <location>
        <begin position="156"/>
        <end position="180"/>
    </location>
</feature>
<keyword evidence="6" id="KW-1133">Transmembrane helix</keyword>
<dbReference type="PROSITE" id="PS50106">
    <property type="entry name" value="PDZ"/>
    <property type="match status" value="1"/>
</dbReference>
<evidence type="ECO:0000256" key="6">
    <source>
        <dbReference type="SAM" id="Phobius"/>
    </source>
</evidence>
<dbReference type="Gene3D" id="2.30.42.10">
    <property type="match status" value="1"/>
</dbReference>
<dbReference type="InterPro" id="IPR036034">
    <property type="entry name" value="PDZ_sf"/>
</dbReference>
<feature type="compositionally biased region" description="Low complexity" evidence="5">
    <location>
        <begin position="133"/>
        <end position="147"/>
    </location>
</feature>
<dbReference type="InterPro" id="IPR001940">
    <property type="entry name" value="Peptidase_S1C"/>
</dbReference>
<feature type="region of interest" description="Disordered" evidence="5">
    <location>
        <begin position="1"/>
        <end position="153"/>
    </location>
</feature>
<feature type="compositionally biased region" description="Low complexity" evidence="5">
    <location>
        <begin position="22"/>
        <end position="36"/>
    </location>
</feature>
<protein>
    <submittedName>
        <fullName evidence="8">Protease</fullName>
    </submittedName>
</protein>
<keyword evidence="6" id="KW-0812">Transmembrane</keyword>
<dbReference type="GO" id="GO:0004252">
    <property type="term" value="F:serine-type endopeptidase activity"/>
    <property type="evidence" value="ECO:0007669"/>
    <property type="project" value="InterPro"/>
</dbReference>
<evidence type="ECO:0000256" key="4">
    <source>
        <dbReference type="ARBA" id="ARBA00022825"/>
    </source>
</evidence>
<dbReference type="PRINTS" id="PR00834">
    <property type="entry name" value="PROTEASES2C"/>
</dbReference>
<dbReference type="FunFam" id="2.40.10.10:FF:000001">
    <property type="entry name" value="Periplasmic serine protease DegS"/>
    <property type="match status" value="1"/>
</dbReference>
<dbReference type="Pfam" id="PF13365">
    <property type="entry name" value="Trypsin_2"/>
    <property type="match status" value="1"/>
</dbReference>
<dbReference type="SUPFAM" id="SSF50494">
    <property type="entry name" value="Trypsin-like serine proteases"/>
    <property type="match status" value="1"/>
</dbReference>
<dbReference type="SMART" id="SM00228">
    <property type="entry name" value="PDZ"/>
    <property type="match status" value="1"/>
</dbReference>
<dbReference type="AlphaFoldDB" id="A0A1Q9LD42"/>
<evidence type="ECO:0000259" key="7">
    <source>
        <dbReference type="PROSITE" id="PS50106"/>
    </source>
</evidence>
<comment type="similarity">
    <text evidence="1">Belongs to the peptidase S1C family.</text>
</comment>
<comment type="caution">
    <text evidence="8">The sequence shown here is derived from an EMBL/GenBank/DDBJ whole genome shotgun (WGS) entry which is preliminary data.</text>
</comment>
<name>A0A1Q9LD42_9PSEU</name>
<dbReference type="GO" id="GO:0006508">
    <property type="term" value="P:proteolysis"/>
    <property type="evidence" value="ECO:0007669"/>
    <property type="project" value="UniProtKB-KW"/>
</dbReference>
<dbReference type="SUPFAM" id="SSF50156">
    <property type="entry name" value="PDZ domain-like"/>
    <property type="match status" value="1"/>
</dbReference>
<feature type="compositionally biased region" description="Polar residues" evidence="5">
    <location>
        <begin position="75"/>
        <end position="103"/>
    </location>
</feature>
<proteinExistence type="inferred from homology"/>
<dbReference type="PANTHER" id="PTHR43343:SF3">
    <property type="entry name" value="PROTEASE DO-LIKE 8, CHLOROPLASTIC"/>
    <property type="match status" value="1"/>
</dbReference>
<dbReference type="Pfam" id="PF13180">
    <property type="entry name" value="PDZ_2"/>
    <property type="match status" value="1"/>
</dbReference>
<dbReference type="InterPro" id="IPR051201">
    <property type="entry name" value="Chloro_Bact_Ser_Proteases"/>
</dbReference>
<sequence>MTENEPDSGAGKGPGDVDPWSARAAAGAAGAHGAAADSGEHRASTGEQGPGRLESGPPAGGEQGPTAPGAGYSAPEQQHWSPWSAQGSGTGADQTAAFGSTPGSAHDTGAHQQVLYGSAAPHPGYAGQPVANPYQQQHTGQLPQQPQQRRRGAGGLVAGMAVLALLVGGAAGAAGGYLVASDNSSGGTGVSALDTPPTAQQSASAPAGSVESVAQKVLPSVVQLQVRGQTAAGEGSGFVISSDGLIVTNNHVVEPAAQGGQIQAVFQNGKTATATVVGRDPTSDVAVVRAQGVSGLTVAELGRSDDLKVGQEVVAIGSPFELAGTVTSGIVSSLNRPTRAGGENGSQATVLDAIQTDAAINPGNSGGPLVNMAGQIIGINSAIYSPTSSASTQGGSVGIGFAIPINQARRTADEIVKTGKATQTVLGVSVRDNPNGQGALIAEVVGGGAGQAAGLKQGDVVTQLDDRRIDDADALVAAVRSHAPNDKVTLTVDGNNQVEATLGGQPVDAN</sequence>
<keyword evidence="9" id="KW-1185">Reference proteome</keyword>
<evidence type="ECO:0000256" key="1">
    <source>
        <dbReference type="ARBA" id="ARBA00010541"/>
    </source>
</evidence>
<feature type="domain" description="PDZ" evidence="7">
    <location>
        <begin position="415"/>
        <end position="496"/>
    </location>
</feature>
<evidence type="ECO:0000313" key="8">
    <source>
        <dbReference type="EMBL" id="OLR89933.1"/>
    </source>
</evidence>
<dbReference type="OrthoDB" id="9758917at2"/>
<reference evidence="8 9" key="1">
    <citation type="submission" date="2016-10" db="EMBL/GenBank/DDBJ databases">
        <title>The Draft Genome Sequence of Actinokineospora bangkokensis 44EHWT reveals the biosynthetic pathway of antifungal compounds Thailandins with unusual extender unit butylmalonyl-CoA.</title>
        <authorList>
            <person name="Greule A."/>
            <person name="Intra B."/>
            <person name="Flemming S."/>
            <person name="Rommel M.G."/>
            <person name="Panbangred W."/>
            <person name="Bechthold A."/>
        </authorList>
    </citation>
    <scope>NUCLEOTIDE SEQUENCE [LARGE SCALE GENOMIC DNA]</scope>
    <source>
        <strain evidence="8 9">44EHW</strain>
    </source>
</reference>
<accession>A0A1Q9LD42</accession>
<organism evidence="8 9">
    <name type="scientific">Actinokineospora bangkokensis</name>
    <dbReference type="NCBI Taxonomy" id="1193682"/>
    <lineage>
        <taxon>Bacteria</taxon>
        <taxon>Bacillati</taxon>
        <taxon>Actinomycetota</taxon>
        <taxon>Actinomycetes</taxon>
        <taxon>Pseudonocardiales</taxon>
        <taxon>Pseudonocardiaceae</taxon>
        <taxon>Actinokineospora</taxon>
    </lineage>
</organism>
<dbReference type="InterPro" id="IPR001478">
    <property type="entry name" value="PDZ"/>
</dbReference>
<dbReference type="RefSeq" id="WP_075978141.1">
    <property type="nucleotide sequence ID" value="NZ_MKQR01000028.1"/>
</dbReference>
<keyword evidence="4" id="KW-0720">Serine protease</keyword>
<dbReference type="InterPro" id="IPR009003">
    <property type="entry name" value="Peptidase_S1_PA"/>
</dbReference>
<dbReference type="PANTHER" id="PTHR43343">
    <property type="entry name" value="PEPTIDASE S12"/>
    <property type="match status" value="1"/>
</dbReference>
<evidence type="ECO:0000256" key="3">
    <source>
        <dbReference type="ARBA" id="ARBA00022801"/>
    </source>
</evidence>
<keyword evidence="2 8" id="KW-0645">Protease</keyword>
<dbReference type="EMBL" id="MKQR01000028">
    <property type="protein sequence ID" value="OLR89933.1"/>
    <property type="molecule type" value="Genomic_DNA"/>
</dbReference>
<evidence type="ECO:0000256" key="2">
    <source>
        <dbReference type="ARBA" id="ARBA00022670"/>
    </source>
</evidence>
<evidence type="ECO:0000313" key="9">
    <source>
        <dbReference type="Proteomes" id="UP000186040"/>
    </source>
</evidence>
<dbReference type="STRING" id="1193682.BJP25_02785"/>